<keyword evidence="1" id="KW-0812">Transmembrane</keyword>
<dbReference type="RefSeq" id="WP_211602843.1">
    <property type="nucleotide sequence ID" value="NZ_JAGSNF010000013.1"/>
</dbReference>
<protein>
    <recommendedName>
        <fullName evidence="4">NfeD-like C-terminal domain-containing protein</fullName>
    </recommendedName>
</protein>
<comment type="caution">
    <text evidence="2">The sequence shown here is derived from an EMBL/GenBank/DDBJ whole genome shotgun (WGS) entry which is preliminary data.</text>
</comment>
<proteinExistence type="predicted"/>
<evidence type="ECO:0000313" key="2">
    <source>
        <dbReference type="EMBL" id="MBR7743579.1"/>
    </source>
</evidence>
<gene>
    <name evidence="2" type="ORF">KC207_09785</name>
</gene>
<evidence type="ECO:0000313" key="3">
    <source>
        <dbReference type="Proteomes" id="UP000677016"/>
    </source>
</evidence>
<accession>A0A941D7L3</accession>
<dbReference type="AlphaFoldDB" id="A0A941D7L3"/>
<reference evidence="2" key="1">
    <citation type="submission" date="2021-04" db="EMBL/GenBank/DDBJ databases">
        <title>Phycicoccus avicenniae sp. nov., a novel endophytic actinomycetes isolated from branch of Avicennia mariana.</title>
        <authorList>
            <person name="Tuo L."/>
        </authorList>
    </citation>
    <scope>NUCLEOTIDE SEQUENCE</scope>
    <source>
        <strain evidence="2">BSK3Z-2</strain>
    </source>
</reference>
<dbReference type="InterPro" id="IPR012340">
    <property type="entry name" value="NA-bd_OB-fold"/>
</dbReference>
<organism evidence="2 3">
    <name type="scientific">Phycicoccus avicenniae</name>
    <dbReference type="NCBI Taxonomy" id="2828860"/>
    <lineage>
        <taxon>Bacteria</taxon>
        <taxon>Bacillati</taxon>
        <taxon>Actinomycetota</taxon>
        <taxon>Actinomycetes</taxon>
        <taxon>Micrococcales</taxon>
        <taxon>Intrasporangiaceae</taxon>
        <taxon>Phycicoccus</taxon>
    </lineage>
</organism>
<dbReference type="EMBL" id="JAGSNF010000013">
    <property type="protein sequence ID" value="MBR7743579.1"/>
    <property type="molecule type" value="Genomic_DNA"/>
</dbReference>
<evidence type="ECO:0000256" key="1">
    <source>
        <dbReference type="SAM" id="Phobius"/>
    </source>
</evidence>
<evidence type="ECO:0008006" key="4">
    <source>
        <dbReference type="Google" id="ProtNLM"/>
    </source>
</evidence>
<feature type="transmembrane region" description="Helical" evidence="1">
    <location>
        <begin position="65"/>
        <end position="85"/>
    </location>
</feature>
<keyword evidence="1" id="KW-0472">Membrane</keyword>
<dbReference type="Proteomes" id="UP000677016">
    <property type="component" value="Unassembled WGS sequence"/>
</dbReference>
<name>A0A941D7L3_9MICO</name>
<keyword evidence="3" id="KW-1185">Reference proteome</keyword>
<dbReference type="Gene3D" id="2.40.50.140">
    <property type="entry name" value="Nucleic acid-binding proteins"/>
    <property type="match status" value="1"/>
</dbReference>
<feature type="transmembrane region" description="Helical" evidence="1">
    <location>
        <begin position="105"/>
        <end position="126"/>
    </location>
</feature>
<keyword evidence="1" id="KW-1133">Transmembrane helix</keyword>
<feature type="transmembrane region" description="Helical" evidence="1">
    <location>
        <begin position="39"/>
        <end position="58"/>
    </location>
</feature>
<sequence length="164" mass="15502">MQVTMLAIGAAGILLLVVSLVLGDLVDGVLEGVGPDALSGLAVAGFLAAFGFVGALALSAGATGAVAIVVGLLAGAAAGAGAGFLSTRLMRGGDEDTVSSAGLVGLTGSVVEAVPAGGLGMVSVVASGHITRLNARAEEPLPAGTAVVVTGVLSPTSVTVARRS</sequence>